<dbReference type="SMART" id="SM00642">
    <property type="entry name" value="Aamy"/>
    <property type="match status" value="1"/>
</dbReference>
<dbReference type="AlphaFoldDB" id="D7CX56"/>
<dbReference type="Gene3D" id="3.20.20.80">
    <property type="entry name" value="Glycosidases"/>
    <property type="match status" value="1"/>
</dbReference>
<reference evidence="6 7" key="2">
    <citation type="journal article" date="2011" name="Stand. Genomic Sci.">
        <title>Complete genome sequence of Truepera radiovictrix type strain (RQ-24).</title>
        <authorList>
            <person name="Ivanova N."/>
            <person name="Rohde C."/>
            <person name="Munk C."/>
            <person name="Nolan M."/>
            <person name="Lucas S."/>
            <person name="Del Rio T.G."/>
            <person name="Tice H."/>
            <person name="Deshpande S."/>
            <person name="Cheng J.F."/>
            <person name="Tapia R."/>
            <person name="Han C."/>
            <person name="Goodwin L."/>
            <person name="Pitluck S."/>
            <person name="Liolios K."/>
            <person name="Mavromatis K."/>
            <person name="Mikhailova N."/>
            <person name="Pati A."/>
            <person name="Chen A."/>
            <person name="Palaniappan K."/>
            <person name="Land M."/>
            <person name="Hauser L."/>
            <person name="Chang Y.J."/>
            <person name="Jeffries C.D."/>
            <person name="Brambilla E."/>
            <person name="Rohde M."/>
            <person name="Goker M."/>
            <person name="Tindall B.J."/>
            <person name="Woyke T."/>
            <person name="Bristow J."/>
            <person name="Eisen J.A."/>
            <person name="Markowitz V."/>
            <person name="Hugenholtz P."/>
            <person name="Kyrpides N.C."/>
            <person name="Klenk H.P."/>
            <person name="Lapidus A."/>
        </authorList>
    </citation>
    <scope>NUCLEOTIDE SEQUENCE [LARGE SCALE GENOMIC DNA]</scope>
    <source>
        <strain evidence="7">DSM 17093 / CIP 108686 / LMG 22925 / RQ-24</strain>
    </source>
</reference>
<dbReference type="PRINTS" id="PR00110">
    <property type="entry name" value="ALPHAAMYLASE"/>
</dbReference>
<keyword evidence="3" id="KW-0119">Carbohydrate metabolism</keyword>
<dbReference type="Gene3D" id="3.90.400.10">
    <property type="entry name" value="Oligo-1,6-glucosidase, Domain 2"/>
    <property type="match status" value="1"/>
</dbReference>
<dbReference type="GO" id="GO:0043169">
    <property type="term" value="F:cation binding"/>
    <property type="evidence" value="ECO:0007669"/>
    <property type="project" value="InterPro"/>
</dbReference>
<dbReference type="Proteomes" id="UP000000379">
    <property type="component" value="Chromosome"/>
</dbReference>
<evidence type="ECO:0000256" key="1">
    <source>
        <dbReference type="ARBA" id="ARBA00008061"/>
    </source>
</evidence>
<keyword evidence="7" id="KW-1185">Reference proteome</keyword>
<comment type="similarity">
    <text evidence="1 2">Belongs to the glycosyl hydrolase 13 family.</text>
</comment>
<dbReference type="Pfam" id="PF00128">
    <property type="entry name" value="Alpha-amylase"/>
    <property type="match status" value="1"/>
</dbReference>
<dbReference type="STRING" id="649638.Trad_1442"/>
<dbReference type="CDD" id="cd11316">
    <property type="entry name" value="AmyAc_bac2_AmyA"/>
    <property type="match status" value="1"/>
</dbReference>
<dbReference type="SUPFAM" id="SSF51011">
    <property type="entry name" value="Glycosyl hydrolase domain"/>
    <property type="match status" value="1"/>
</dbReference>
<dbReference type="eggNOG" id="COG0366">
    <property type="taxonomic scope" value="Bacteria"/>
</dbReference>
<dbReference type="InterPro" id="IPR017853">
    <property type="entry name" value="GH"/>
</dbReference>
<organism evidence="6 7">
    <name type="scientific">Truepera radiovictrix (strain DSM 17093 / CIP 108686 / LMG 22925 / RQ-24)</name>
    <dbReference type="NCBI Taxonomy" id="649638"/>
    <lineage>
        <taxon>Bacteria</taxon>
        <taxon>Thermotogati</taxon>
        <taxon>Deinococcota</taxon>
        <taxon>Deinococci</taxon>
        <taxon>Trueperales</taxon>
        <taxon>Trueperaceae</taxon>
        <taxon>Truepera</taxon>
    </lineage>
</organism>
<feature type="signal peptide" evidence="4">
    <location>
        <begin position="1"/>
        <end position="21"/>
    </location>
</feature>
<evidence type="ECO:0000256" key="2">
    <source>
        <dbReference type="RuleBase" id="RU003615"/>
    </source>
</evidence>
<dbReference type="KEGG" id="tra:Trad_1442"/>
<proteinExistence type="inferred from homology"/>
<dbReference type="OrthoDB" id="9805159at2"/>
<protein>
    <recommendedName>
        <fullName evidence="3">Alpha-amylase</fullName>
        <ecNumber evidence="3">3.2.1.1</ecNumber>
    </recommendedName>
</protein>
<evidence type="ECO:0000313" key="7">
    <source>
        <dbReference type="Proteomes" id="UP000000379"/>
    </source>
</evidence>
<dbReference type="InterPro" id="IPR013780">
    <property type="entry name" value="Glyco_hydro_b"/>
</dbReference>
<dbReference type="EMBL" id="CP002049">
    <property type="protein sequence ID" value="ADI14564.1"/>
    <property type="molecule type" value="Genomic_DNA"/>
</dbReference>
<accession>D7CX56</accession>
<dbReference type="PANTHER" id="PTHR10357">
    <property type="entry name" value="ALPHA-AMYLASE FAMILY MEMBER"/>
    <property type="match status" value="1"/>
</dbReference>
<dbReference type="CAZy" id="GH13">
    <property type="family name" value="Glycoside Hydrolase Family 13"/>
</dbReference>
<dbReference type="InterPro" id="IPR006046">
    <property type="entry name" value="Alpha_amylase"/>
</dbReference>
<dbReference type="HOGENOM" id="CLU_006462_2_4_0"/>
<dbReference type="InterPro" id="IPR006047">
    <property type="entry name" value="GH13_cat_dom"/>
</dbReference>
<evidence type="ECO:0000259" key="5">
    <source>
        <dbReference type="SMART" id="SM00642"/>
    </source>
</evidence>
<evidence type="ECO:0000256" key="3">
    <source>
        <dbReference type="RuleBase" id="RU361134"/>
    </source>
</evidence>
<keyword evidence="4" id="KW-0732">Signal</keyword>
<sequence>MTVFKWLLTLALFSLTLFAGAQPAPDSVFYEIFVRSFRDSDGDGIGDLRGATEGLDYLQDLGVTGVWLMPIHPSPSYHGYDVTDYYAIHPDYGTMADFEAFVAAAHERGIEVVLDLVVNHTSSQHPWFLAAAAGDPAYRDFYSWSDENPGWRGLGGPAWHPEGDAYYLGLFWSEMPDLNFRNPAVQTEMEAVARFWLEKGVNGFRVDAIQHIIESDTGLIANTPENVEWVRDFTAFVKSVREDAYLVGETWTDAATIARYHERAGLDVSFNYPLFDALTSAVQRRSVTSLAFALEQDERLYPDTAVRGTFISNHDQIRPGTALGFLRRDEARLRLAAGLLLTLPGVPFLYYGEELGMPNGPGEADEEKRTPMRWDASEGAGFTTGTPWHPFSTDDPAITVAAQDEDPDSLLSLYRRLIALRRARPALYAGGVTVLEAPEGVLALRREAPQETLFVLANLGAEPQELDLRALTGLETATELLSEAALAGRYTLPGSTVAVIGEGE</sequence>
<name>D7CX56_TRURR</name>
<keyword evidence="3" id="KW-0326">Glycosidase</keyword>
<dbReference type="InterPro" id="IPR045857">
    <property type="entry name" value="O16G_dom_2"/>
</dbReference>
<evidence type="ECO:0000313" key="6">
    <source>
        <dbReference type="EMBL" id="ADI14564.1"/>
    </source>
</evidence>
<dbReference type="GO" id="GO:0009313">
    <property type="term" value="P:oligosaccharide catabolic process"/>
    <property type="evidence" value="ECO:0007669"/>
    <property type="project" value="TreeGrafter"/>
</dbReference>
<feature type="chain" id="PRO_5003094364" description="Alpha-amylase" evidence="4">
    <location>
        <begin position="22"/>
        <end position="504"/>
    </location>
</feature>
<dbReference type="PANTHER" id="PTHR10357:SF179">
    <property type="entry name" value="NEUTRAL AND BASIC AMINO ACID TRANSPORT PROTEIN RBAT"/>
    <property type="match status" value="1"/>
</dbReference>
<reference evidence="7" key="1">
    <citation type="submission" date="2010-05" db="EMBL/GenBank/DDBJ databases">
        <title>The complete genome of Truepera radiovictris DSM 17093.</title>
        <authorList>
            <consortium name="US DOE Joint Genome Institute (JGI-PGF)"/>
            <person name="Lucas S."/>
            <person name="Copeland A."/>
            <person name="Lapidus A."/>
            <person name="Glavina del Rio T."/>
            <person name="Dalin E."/>
            <person name="Tice H."/>
            <person name="Bruce D."/>
            <person name="Goodwin L."/>
            <person name="Pitluck S."/>
            <person name="Kyrpides N."/>
            <person name="Mavromatis K."/>
            <person name="Ovchinnikova G."/>
            <person name="Munk A.C."/>
            <person name="Detter J.C."/>
            <person name="Han C."/>
            <person name="Tapia R."/>
            <person name="Land M."/>
            <person name="Hauser L."/>
            <person name="Markowitz V."/>
            <person name="Cheng J.-F."/>
            <person name="Hugenholtz P."/>
            <person name="Woyke T."/>
            <person name="Wu D."/>
            <person name="Tindall B."/>
            <person name="Pomrenke H.G."/>
            <person name="Brambilla E."/>
            <person name="Klenk H.-P."/>
            <person name="Eisen J.A."/>
        </authorList>
    </citation>
    <scope>NUCLEOTIDE SEQUENCE [LARGE SCALE GENOMIC DNA]</scope>
    <source>
        <strain evidence="7">DSM 17093 / CIP 108686 / LMG 22925 / RQ-24</strain>
    </source>
</reference>
<feature type="domain" description="Glycosyl hydrolase family 13 catalytic" evidence="5">
    <location>
        <begin position="31"/>
        <end position="421"/>
    </location>
</feature>
<evidence type="ECO:0000256" key="4">
    <source>
        <dbReference type="SAM" id="SignalP"/>
    </source>
</evidence>
<keyword evidence="3" id="KW-0378">Hydrolase</keyword>
<dbReference type="RefSeq" id="WP_013177932.1">
    <property type="nucleotide sequence ID" value="NC_014221.1"/>
</dbReference>
<dbReference type="Gene3D" id="2.60.40.1180">
    <property type="entry name" value="Golgi alpha-mannosidase II"/>
    <property type="match status" value="1"/>
</dbReference>
<gene>
    <name evidence="6" type="ordered locus">Trad_1442</name>
</gene>
<dbReference type="SUPFAM" id="SSF51445">
    <property type="entry name" value="(Trans)glycosidases"/>
    <property type="match status" value="1"/>
</dbReference>
<dbReference type="EC" id="3.2.1.1" evidence="3"/>
<comment type="catalytic activity">
    <reaction evidence="3">
        <text>Endohydrolysis of (1-&gt;4)-alpha-D-glucosidic linkages in polysaccharides containing three or more (1-&gt;4)-alpha-linked D-glucose units.</text>
        <dbReference type="EC" id="3.2.1.1"/>
    </reaction>
</comment>
<dbReference type="GO" id="GO:0004556">
    <property type="term" value="F:alpha-amylase activity"/>
    <property type="evidence" value="ECO:0007669"/>
    <property type="project" value="UniProtKB-UniRule"/>
</dbReference>